<gene>
    <name evidence="2" type="ORF">ACFS27_05000</name>
</gene>
<keyword evidence="3" id="KW-1185">Reference proteome</keyword>
<protein>
    <submittedName>
        <fullName evidence="2">Uncharacterized protein</fullName>
    </submittedName>
</protein>
<dbReference type="Proteomes" id="UP001597479">
    <property type="component" value="Unassembled WGS sequence"/>
</dbReference>
<evidence type="ECO:0000313" key="2">
    <source>
        <dbReference type="EMBL" id="MFD2792903.1"/>
    </source>
</evidence>
<proteinExistence type="predicted"/>
<sequence>MDQTPMTAPPAEVPAEAVRLVRLAAVLNRVTAGAVLVALGVLVLSSIDATASHVAGGVLVAGGPLVVLWRAVYLSRLVTTVLNVAVLLVMVDTAGRLLVR</sequence>
<keyword evidence="1" id="KW-1133">Transmembrane helix</keyword>
<feature type="transmembrane region" description="Helical" evidence="1">
    <location>
        <begin position="51"/>
        <end position="71"/>
    </location>
</feature>
<reference evidence="3" key="1">
    <citation type="journal article" date="2019" name="Int. J. Syst. Evol. Microbiol.">
        <title>The Global Catalogue of Microorganisms (GCM) 10K type strain sequencing project: providing services to taxonomists for standard genome sequencing and annotation.</title>
        <authorList>
            <consortium name="The Broad Institute Genomics Platform"/>
            <consortium name="The Broad Institute Genome Sequencing Center for Infectious Disease"/>
            <person name="Wu L."/>
            <person name="Ma J."/>
        </authorList>
    </citation>
    <scope>NUCLEOTIDE SEQUENCE [LARGE SCALE GENOMIC DNA]</scope>
    <source>
        <strain evidence="3">CCM 7044</strain>
    </source>
</reference>
<dbReference type="RefSeq" id="WP_377180743.1">
    <property type="nucleotide sequence ID" value="NZ_JBHUOG010000001.1"/>
</dbReference>
<accession>A0ABW5VMI1</accession>
<keyword evidence="1" id="KW-0472">Membrane</keyword>
<comment type="caution">
    <text evidence="2">The sequence shown here is derived from an EMBL/GenBank/DDBJ whole genome shotgun (WGS) entry which is preliminary data.</text>
</comment>
<organism evidence="2 3">
    <name type="scientific">Promicromonospora vindobonensis</name>
    <dbReference type="NCBI Taxonomy" id="195748"/>
    <lineage>
        <taxon>Bacteria</taxon>
        <taxon>Bacillati</taxon>
        <taxon>Actinomycetota</taxon>
        <taxon>Actinomycetes</taxon>
        <taxon>Micrococcales</taxon>
        <taxon>Promicromonosporaceae</taxon>
        <taxon>Promicromonospora</taxon>
    </lineage>
</organism>
<dbReference type="EMBL" id="JBHUOG010000001">
    <property type="protein sequence ID" value="MFD2792903.1"/>
    <property type="molecule type" value="Genomic_DNA"/>
</dbReference>
<evidence type="ECO:0000256" key="1">
    <source>
        <dbReference type="SAM" id="Phobius"/>
    </source>
</evidence>
<evidence type="ECO:0000313" key="3">
    <source>
        <dbReference type="Proteomes" id="UP001597479"/>
    </source>
</evidence>
<feature type="transmembrane region" description="Helical" evidence="1">
    <location>
        <begin position="20"/>
        <end position="44"/>
    </location>
</feature>
<feature type="transmembrane region" description="Helical" evidence="1">
    <location>
        <begin position="77"/>
        <end position="99"/>
    </location>
</feature>
<keyword evidence="1" id="KW-0812">Transmembrane</keyword>
<name>A0ABW5VMI1_9MICO</name>